<dbReference type="PROSITE" id="PS00061">
    <property type="entry name" value="ADH_SHORT"/>
    <property type="match status" value="1"/>
</dbReference>
<name>A0A7M7IYT6_NASVI</name>
<dbReference type="RefSeq" id="XP_016841542.1">
    <property type="nucleotide sequence ID" value="XM_016986053.3"/>
</dbReference>
<dbReference type="Gene3D" id="3.40.50.720">
    <property type="entry name" value="NAD(P)-binding Rossmann-like Domain"/>
    <property type="match status" value="1"/>
</dbReference>
<dbReference type="SUPFAM" id="SSF51735">
    <property type="entry name" value="NAD(P)-binding Rossmann-fold domains"/>
    <property type="match status" value="1"/>
</dbReference>
<dbReference type="Proteomes" id="UP000002358">
    <property type="component" value="Chromosome 1"/>
</dbReference>
<keyword evidence="5" id="KW-1185">Reference proteome</keyword>
<evidence type="ECO:0000256" key="3">
    <source>
        <dbReference type="RuleBase" id="RU000363"/>
    </source>
</evidence>
<protein>
    <recommendedName>
        <fullName evidence="6">Short-chain dehydrogenase</fullName>
    </recommendedName>
</protein>
<dbReference type="PRINTS" id="PR00081">
    <property type="entry name" value="GDHRDH"/>
</dbReference>
<evidence type="ECO:0000256" key="2">
    <source>
        <dbReference type="ARBA" id="ARBA00023002"/>
    </source>
</evidence>
<organism evidence="4 5">
    <name type="scientific">Nasonia vitripennis</name>
    <name type="common">Parasitic wasp</name>
    <dbReference type="NCBI Taxonomy" id="7425"/>
    <lineage>
        <taxon>Eukaryota</taxon>
        <taxon>Metazoa</taxon>
        <taxon>Ecdysozoa</taxon>
        <taxon>Arthropoda</taxon>
        <taxon>Hexapoda</taxon>
        <taxon>Insecta</taxon>
        <taxon>Pterygota</taxon>
        <taxon>Neoptera</taxon>
        <taxon>Endopterygota</taxon>
        <taxon>Hymenoptera</taxon>
        <taxon>Apocrita</taxon>
        <taxon>Proctotrupomorpha</taxon>
        <taxon>Chalcidoidea</taxon>
        <taxon>Pteromalidae</taxon>
        <taxon>Pteromalinae</taxon>
        <taxon>Nasonia</taxon>
    </lineage>
</organism>
<dbReference type="GO" id="GO:0016616">
    <property type="term" value="F:oxidoreductase activity, acting on the CH-OH group of donors, NAD or NADP as acceptor"/>
    <property type="evidence" value="ECO:0007669"/>
    <property type="project" value="TreeGrafter"/>
</dbReference>
<dbReference type="GO" id="GO:0005737">
    <property type="term" value="C:cytoplasm"/>
    <property type="evidence" value="ECO:0007669"/>
    <property type="project" value="TreeGrafter"/>
</dbReference>
<dbReference type="FunCoup" id="A0A7M7IYT6">
    <property type="interactions" value="113"/>
</dbReference>
<dbReference type="GeneID" id="107980460"/>
<dbReference type="EnsemblMetazoa" id="XM_016986053">
    <property type="protein sequence ID" value="XP_016841542"/>
    <property type="gene ID" value="LOC107980460"/>
</dbReference>
<dbReference type="PANTHER" id="PTHR44229">
    <property type="entry name" value="15-HYDROXYPROSTAGLANDIN DEHYDROGENASE [NAD(+)]"/>
    <property type="match status" value="1"/>
</dbReference>
<dbReference type="InterPro" id="IPR036291">
    <property type="entry name" value="NAD(P)-bd_dom_sf"/>
</dbReference>
<sequence length="305" mass="33815">MAARESRVAAASRHSLAPTAPERTWLNFNFTRCSRYLEGFKMTEISREIREVKDKVVVITGGTSGIGLSIAKHMLKNGAKYVALFELDHENSRIVFDELHKQYHDRIGFYPCDVTKTDLIYNNFDKVMESHKTIDILINNAGIADDNKPELSVDINLKALVVASYKFIARIGKHKGGKGGVIVNIASIAGIVSGFLPVYCATKHGVVGFTRTLQMSYGLTGVRVLAICPSFTNTPIVKLTLNDDLKFLEPVLRFMSDVYFQSPDSVAKAVIDAIKSSDGDASVWAVKRDEPAFPIAEKEDYNDYI</sequence>
<dbReference type="KEGG" id="nvi:107980460"/>
<dbReference type="Pfam" id="PF00106">
    <property type="entry name" value="adh_short"/>
    <property type="match status" value="1"/>
</dbReference>
<dbReference type="PRINTS" id="PR00080">
    <property type="entry name" value="SDRFAMILY"/>
</dbReference>
<dbReference type="PANTHER" id="PTHR44229:SF8">
    <property type="entry name" value="ALCOHOL DEHYDROGENASE-RELATED"/>
    <property type="match status" value="1"/>
</dbReference>
<reference evidence="4" key="1">
    <citation type="submission" date="2021-01" db="UniProtKB">
        <authorList>
            <consortium name="EnsemblMetazoa"/>
        </authorList>
    </citation>
    <scope>IDENTIFICATION</scope>
</reference>
<comment type="similarity">
    <text evidence="1 3">Belongs to the short-chain dehydrogenases/reductases (SDR) family.</text>
</comment>
<evidence type="ECO:0008006" key="6">
    <source>
        <dbReference type="Google" id="ProtNLM"/>
    </source>
</evidence>
<evidence type="ECO:0000313" key="4">
    <source>
        <dbReference type="EnsemblMetazoa" id="XP_016841542"/>
    </source>
</evidence>
<dbReference type="InterPro" id="IPR002347">
    <property type="entry name" value="SDR_fam"/>
</dbReference>
<keyword evidence="2" id="KW-0560">Oxidoreductase</keyword>
<dbReference type="InParanoid" id="A0A7M7IYT6"/>
<evidence type="ECO:0000313" key="5">
    <source>
        <dbReference type="Proteomes" id="UP000002358"/>
    </source>
</evidence>
<accession>A0A7M7IYT6</accession>
<evidence type="ECO:0000256" key="1">
    <source>
        <dbReference type="ARBA" id="ARBA00006484"/>
    </source>
</evidence>
<dbReference type="AlphaFoldDB" id="A0A7M7IYT6"/>
<dbReference type="SMR" id="A0A7M7IYT6"/>
<proteinExistence type="inferred from homology"/>
<dbReference type="InterPro" id="IPR020904">
    <property type="entry name" value="Sc_DH/Rdtase_CS"/>
</dbReference>
<dbReference type="OrthoDB" id="417891at2759"/>